<reference evidence="3 4" key="1">
    <citation type="submission" date="2018-07" db="EMBL/GenBank/DDBJ databases">
        <title>Erythrobacter nanhaiensis sp. nov., a novel member of the genus Erythrobacter isolated from the South China Sea.</title>
        <authorList>
            <person name="Chen X."/>
            <person name="Liu J."/>
        </authorList>
    </citation>
    <scope>NUCLEOTIDE SEQUENCE [LARGE SCALE GENOMIC DNA]</scope>
    <source>
        <strain evidence="3 4">S-5</strain>
    </source>
</reference>
<dbReference type="InterPro" id="IPR022742">
    <property type="entry name" value="Hydrolase_4"/>
</dbReference>
<dbReference type="AlphaFoldDB" id="A0A395LLG3"/>
<sequence length="353" mass="37063">MGKFLIGLAWATLWLGAPATAQEMALDSAQVPASGEIEQLAIPSVPGVVIAGTLRLPKGHGEGPFPLVVCFAGSGKWSRGGYHLLSERLLARGIAMFELDKRGAGQSTGTFTDSITEHVIDGHAVIRALRIHKSIDGARIGVCGLSQGGTVAPSLAAQDSEIAAVVTFAGPVGRRGELFLDALRRTLLGSYPQAHQQVDVLVAATESLMDAYQRDASAAEIEPLREAVIEAMVATGFTRAEAENTYAVLDTPQTRSMYAVGSFEDLQALDIPVLALFADRDRVVEAQLNASAAAEALRGNADAAVFTVAGYGHTFQPVDPDTGDATGGAMLDAPEVLELVADWLARRFGVSAR</sequence>
<comment type="caution">
    <text evidence="3">The sequence shown here is derived from an EMBL/GenBank/DDBJ whole genome shotgun (WGS) entry which is preliminary data.</text>
</comment>
<evidence type="ECO:0000256" key="1">
    <source>
        <dbReference type="SAM" id="SignalP"/>
    </source>
</evidence>
<dbReference type="EMBL" id="QRBB01000001">
    <property type="protein sequence ID" value="RDS77838.1"/>
    <property type="molecule type" value="Genomic_DNA"/>
</dbReference>
<keyword evidence="3" id="KW-0378">Hydrolase</keyword>
<feature type="chain" id="PRO_5017287007" evidence="1">
    <location>
        <begin position="22"/>
        <end position="353"/>
    </location>
</feature>
<evidence type="ECO:0000313" key="3">
    <source>
        <dbReference type="EMBL" id="RDS77838.1"/>
    </source>
</evidence>
<accession>A0A395LLG3</accession>
<keyword evidence="4" id="KW-1185">Reference proteome</keyword>
<dbReference type="Pfam" id="PF12146">
    <property type="entry name" value="Hydrolase_4"/>
    <property type="match status" value="1"/>
</dbReference>
<name>A0A395LLG3_9SPHN</name>
<dbReference type="InterPro" id="IPR029058">
    <property type="entry name" value="AB_hydrolase_fold"/>
</dbReference>
<dbReference type="Gene3D" id="3.40.50.1820">
    <property type="entry name" value="alpha/beta hydrolase"/>
    <property type="match status" value="1"/>
</dbReference>
<dbReference type="InterPro" id="IPR053145">
    <property type="entry name" value="AB_hydrolase_Est10"/>
</dbReference>
<dbReference type="PANTHER" id="PTHR43265:SF1">
    <property type="entry name" value="ESTERASE ESTD"/>
    <property type="match status" value="1"/>
</dbReference>
<keyword evidence="1" id="KW-0732">Signal</keyword>
<dbReference type="RefSeq" id="WP_115492064.1">
    <property type="nucleotide sequence ID" value="NZ_JACHWW010000001.1"/>
</dbReference>
<evidence type="ECO:0000313" key="4">
    <source>
        <dbReference type="Proteomes" id="UP000254101"/>
    </source>
</evidence>
<feature type="domain" description="Serine aminopeptidase S33" evidence="2">
    <location>
        <begin position="68"/>
        <end position="313"/>
    </location>
</feature>
<protein>
    <submittedName>
        <fullName evidence="3">Alpha/beta hydrolase</fullName>
    </submittedName>
</protein>
<dbReference type="OrthoDB" id="1412847at2"/>
<dbReference type="SUPFAM" id="SSF53474">
    <property type="entry name" value="alpha/beta-Hydrolases"/>
    <property type="match status" value="1"/>
</dbReference>
<evidence type="ECO:0000259" key="2">
    <source>
        <dbReference type="Pfam" id="PF12146"/>
    </source>
</evidence>
<dbReference type="GO" id="GO:0052689">
    <property type="term" value="F:carboxylic ester hydrolase activity"/>
    <property type="evidence" value="ECO:0007669"/>
    <property type="project" value="TreeGrafter"/>
</dbReference>
<organism evidence="3 4">
    <name type="scientific">Alteriqipengyuania lutimaris</name>
    <dbReference type="NCBI Taxonomy" id="1538146"/>
    <lineage>
        <taxon>Bacteria</taxon>
        <taxon>Pseudomonadati</taxon>
        <taxon>Pseudomonadota</taxon>
        <taxon>Alphaproteobacteria</taxon>
        <taxon>Sphingomonadales</taxon>
        <taxon>Erythrobacteraceae</taxon>
        <taxon>Alteriqipengyuania</taxon>
    </lineage>
</organism>
<proteinExistence type="predicted"/>
<feature type="signal peptide" evidence="1">
    <location>
        <begin position="1"/>
        <end position="21"/>
    </location>
</feature>
<gene>
    <name evidence="3" type="ORF">DL238_09650</name>
</gene>
<dbReference type="PANTHER" id="PTHR43265">
    <property type="entry name" value="ESTERASE ESTD"/>
    <property type="match status" value="1"/>
</dbReference>
<dbReference type="Proteomes" id="UP000254101">
    <property type="component" value="Unassembled WGS sequence"/>
</dbReference>